<feature type="domain" description="Methyltransferase type 11" evidence="1">
    <location>
        <begin position="79"/>
        <end position="176"/>
    </location>
</feature>
<dbReference type="InterPro" id="IPR029063">
    <property type="entry name" value="SAM-dependent_MTases_sf"/>
</dbReference>
<evidence type="ECO:0000313" key="3">
    <source>
        <dbReference type="Proteomes" id="UP000827092"/>
    </source>
</evidence>
<dbReference type="InterPro" id="IPR013216">
    <property type="entry name" value="Methyltransf_11"/>
</dbReference>
<reference evidence="2 3" key="1">
    <citation type="journal article" date="2022" name="Nat. Ecol. Evol.">
        <title>A masculinizing supergene underlies an exaggerated male reproductive morph in a spider.</title>
        <authorList>
            <person name="Hendrickx F."/>
            <person name="De Corte Z."/>
            <person name="Sonet G."/>
            <person name="Van Belleghem S.M."/>
            <person name="Kostlbacher S."/>
            <person name="Vangestel C."/>
        </authorList>
    </citation>
    <scope>NUCLEOTIDE SEQUENCE [LARGE SCALE GENOMIC DNA]</scope>
    <source>
        <strain evidence="2">W744_W776</strain>
    </source>
</reference>
<comment type="caution">
    <text evidence="2">The sequence shown here is derived from an EMBL/GenBank/DDBJ whole genome shotgun (WGS) entry which is preliminary data.</text>
</comment>
<gene>
    <name evidence="2" type="ORF">JTE90_012195</name>
</gene>
<proteinExistence type="predicted"/>
<dbReference type="AlphaFoldDB" id="A0AAV6VBY6"/>
<dbReference type="Pfam" id="PF08241">
    <property type="entry name" value="Methyltransf_11"/>
    <property type="match status" value="1"/>
</dbReference>
<evidence type="ECO:0000313" key="2">
    <source>
        <dbReference type="EMBL" id="KAG8193393.1"/>
    </source>
</evidence>
<dbReference type="Gene3D" id="3.40.50.150">
    <property type="entry name" value="Vaccinia Virus protein VP39"/>
    <property type="match status" value="1"/>
</dbReference>
<dbReference type="PANTHER" id="PTHR45036">
    <property type="entry name" value="METHYLTRANSFERASE LIKE 7B"/>
    <property type="match status" value="1"/>
</dbReference>
<dbReference type="Proteomes" id="UP000827092">
    <property type="component" value="Unassembled WGS sequence"/>
</dbReference>
<dbReference type="GO" id="GO:0008757">
    <property type="term" value="F:S-adenosylmethionine-dependent methyltransferase activity"/>
    <property type="evidence" value="ECO:0007669"/>
    <property type="project" value="InterPro"/>
</dbReference>
<dbReference type="PANTHER" id="PTHR45036:SF1">
    <property type="entry name" value="METHYLTRANSFERASE LIKE 7A"/>
    <property type="match status" value="1"/>
</dbReference>
<evidence type="ECO:0000259" key="1">
    <source>
        <dbReference type="Pfam" id="PF08241"/>
    </source>
</evidence>
<name>A0AAV6VBY6_9ARAC</name>
<dbReference type="CDD" id="cd02440">
    <property type="entry name" value="AdoMet_MTases"/>
    <property type="match status" value="1"/>
</dbReference>
<dbReference type="EMBL" id="JAFNEN010000123">
    <property type="protein sequence ID" value="KAG8193393.1"/>
    <property type="molecule type" value="Genomic_DNA"/>
</dbReference>
<sequence length="249" mass="28215">MLKFISMALILLWWVCSLTVLLPVTIGFILSKTLASKWQTFLFGNLGFLFQPPMTPLRKKAFKILKDSLENVEDHLEILEIGVGDGANLPFYPEGSRLTVLDVNAHFESYFRRNSKKWKQVEYKGTIISGAEDMREVKDCSFDVVVGTYVLCSCKDPVEVLKEVKRVLKPGGKYLFLEHIFFQDGGFNSWLQKIAGPLWKLYFNGCVLDRDSGTSIRKTGFSDVKMDPVTISGIFVHPYSPQIIGMAIK</sequence>
<organism evidence="2 3">
    <name type="scientific">Oedothorax gibbosus</name>
    <dbReference type="NCBI Taxonomy" id="931172"/>
    <lineage>
        <taxon>Eukaryota</taxon>
        <taxon>Metazoa</taxon>
        <taxon>Ecdysozoa</taxon>
        <taxon>Arthropoda</taxon>
        <taxon>Chelicerata</taxon>
        <taxon>Arachnida</taxon>
        <taxon>Araneae</taxon>
        <taxon>Araneomorphae</taxon>
        <taxon>Entelegynae</taxon>
        <taxon>Araneoidea</taxon>
        <taxon>Linyphiidae</taxon>
        <taxon>Erigoninae</taxon>
        <taxon>Oedothorax</taxon>
    </lineage>
</organism>
<dbReference type="InterPro" id="IPR052356">
    <property type="entry name" value="Thiol_S-MT"/>
</dbReference>
<protein>
    <recommendedName>
        <fullName evidence="1">Methyltransferase type 11 domain-containing protein</fullName>
    </recommendedName>
</protein>
<accession>A0AAV6VBY6</accession>
<keyword evidence="3" id="KW-1185">Reference proteome</keyword>
<dbReference type="SUPFAM" id="SSF53335">
    <property type="entry name" value="S-adenosyl-L-methionine-dependent methyltransferases"/>
    <property type="match status" value="1"/>
</dbReference>